<dbReference type="VEuPathDB" id="MicrosporidiaDB:A0H76_446"/>
<feature type="binding site" evidence="12">
    <location>
        <position position="665"/>
    </location>
    <ligand>
        <name>Zn(2+)</name>
        <dbReference type="ChEBI" id="CHEBI:29105"/>
    </ligand>
</feature>
<dbReference type="InterPro" id="IPR045864">
    <property type="entry name" value="aa-tRNA-synth_II/BPL/LPL"/>
</dbReference>
<dbReference type="Gene3D" id="3.30.930.10">
    <property type="entry name" value="Bira Bifunctional Protein, Domain 2"/>
    <property type="match status" value="1"/>
</dbReference>
<dbReference type="EMBL" id="LTAI01000138">
    <property type="protein sequence ID" value="ORD99654.1"/>
    <property type="molecule type" value="Genomic_DNA"/>
</dbReference>
<dbReference type="FunFam" id="3.30.980.10:FF:000004">
    <property type="entry name" value="Alanine--tRNA ligase, cytoplasmic"/>
    <property type="match status" value="1"/>
</dbReference>
<accession>A0A1X0QJ06</accession>
<evidence type="ECO:0000256" key="4">
    <source>
        <dbReference type="ARBA" id="ARBA00022723"/>
    </source>
</evidence>
<dbReference type="Pfam" id="PF07973">
    <property type="entry name" value="tRNA_SAD"/>
    <property type="match status" value="1"/>
</dbReference>
<comment type="caution">
    <text evidence="14">The sequence shown here is derived from an EMBL/GenBank/DDBJ whole genome shotgun (WGS) entry which is preliminary data.</text>
</comment>
<dbReference type="EC" id="6.1.1.7" evidence="12"/>
<keyword evidence="2 12" id="KW-0820">tRNA-binding</keyword>
<evidence type="ECO:0000256" key="11">
    <source>
        <dbReference type="ARBA" id="ARBA00048300"/>
    </source>
</evidence>
<dbReference type="Gene3D" id="2.40.30.130">
    <property type="match status" value="1"/>
</dbReference>
<proteinExistence type="inferred from homology"/>
<dbReference type="PANTHER" id="PTHR11777:SF9">
    <property type="entry name" value="ALANINE--TRNA LIGASE, CYTOPLASMIC"/>
    <property type="match status" value="1"/>
</dbReference>
<dbReference type="PRINTS" id="PR00980">
    <property type="entry name" value="TRNASYNTHALA"/>
</dbReference>
<comment type="similarity">
    <text evidence="1">Belongs to the class-II aminoacyl-tRNA synthetase family. Alax-L subfamily.</text>
</comment>
<evidence type="ECO:0000256" key="2">
    <source>
        <dbReference type="ARBA" id="ARBA00022555"/>
    </source>
</evidence>
<evidence type="ECO:0000256" key="1">
    <source>
        <dbReference type="ARBA" id="ARBA00008429"/>
    </source>
</evidence>
<feature type="binding site" evidence="12">
    <location>
        <position position="669"/>
    </location>
    <ligand>
        <name>Zn(2+)</name>
        <dbReference type="ChEBI" id="CHEBI:29105"/>
    </ligand>
</feature>
<dbReference type="PANTHER" id="PTHR11777">
    <property type="entry name" value="ALANYL-TRNA SYNTHETASE"/>
    <property type="match status" value="1"/>
</dbReference>
<dbReference type="Proteomes" id="UP000192501">
    <property type="component" value="Unassembled WGS sequence"/>
</dbReference>
<feature type="domain" description="Alanyl-transfer RNA synthetases family profile" evidence="13">
    <location>
        <begin position="16"/>
        <end position="708"/>
    </location>
</feature>
<dbReference type="SUPFAM" id="SSF101353">
    <property type="entry name" value="Putative anticodon-binding domain of alanyl-tRNA synthetase (AlaRS)"/>
    <property type="match status" value="1"/>
</dbReference>
<sequence length="865" mass="99867">MKIEERRDKLNNEDINLRKTFINFFKLYDHLELPSSSVKLENDPSLLFPNSGMVQFKPYMLNAELNPPSSRITTIQRCIRAGGKHNDLDDVGKDNYHHTFFEMMGNWSFGDYFKEEAIEFAYKFLVEELKLDKNRLYVSVFDEMDSESRFIWKKYFPDDHIVSGSKKNNFWEMGEVGPCGPCTEIHYDRIGKENVAHLVNQDDPNVLEIWNIVFMEYEKIKNGELVELKRKCIDTGIGFERLASIVHNYMSNYQLEVFQVIIRYLEENCKYKFTDYSDKKEDVAFRVIADHARTIAVCLNDGIQFSNEGTGYVLRRILRRAIRYLNEILDIKPGVLSKAVFIAAKDSLELQIENESIFSVVNDEELLFMKTLEKGIIQFNKFVNNSSDKNSLSSKEIFLLYDTFGFPTDLTLLMAEEKSINVDTSCLQDLFNKAKERSKVKKDTVSLQLNLPLTDDHYKYEYNNLESSLLAVVQNDEKLTYIPKGKVFLIFDKTCFYGESGGQIGDRGVIKVEDKSINLIDTQIVNNYVVHVCDSKEEIFGLEPKKFILCYDEELRFKLMCNHSAIHLIGHMLKKFIPDLVQTGSFLDDKKGTLDYSCNKKLTDDNLAEIEKSVNDIIGQKIDRNIRYFKSIDQLIESGSVYLKNVNYPLPIRCVDFGGKFKDACGGTHVENTSQIGEFVILSEKSCKANTRRITLATGNCAKKAREDAEIILRKINNGEVVDTSNVDLPMLMRKQIDILNAKLRKEIDNKMNLMVKSKVKLLCDELINLSIKDFFIKEINEFSKCSKKQIIKGMMSIGNELKKTKINGMYYTYVNDSSDVYLIIYNSTSKASDFSEFKGLKFNDNFINGIIREDQLNQIIEKFK</sequence>
<dbReference type="InterPro" id="IPR018165">
    <property type="entry name" value="Ala-tRNA-synth_IIc_core"/>
</dbReference>
<keyword evidence="5 12" id="KW-0547">Nucleotide-binding</keyword>
<dbReference type="InterPro" id="IPR050058">
    <property type="entry name" value="Ala-tRNA_ligase"/>
</dbReference>
<dbReference type="InterPro" id="IPR018163">
    <property type="entry name" value="Thr/Ala-tRNA-synth_IIc_edit"/>
</dbReference>
<comment type="cofactor">
    <cofactor evidence="12">
        <name>Zn(2+)</name>
        <dbReference type="ChEBI" id="CHEBI:29105"/>
    </cofactor>
    <text evidence="12">Binds 1 zinc ion per subunit.</text>
</comment>
<evidence type="ECO:0000259" key="13">
    <source>
        <dbReference type="PROSITE" id="PS50860"/>
    </source>
</evidence>
<dbReference type="Gene3D" id="3.30.980.10">
    <property type="entry name" value="Threonyl-trna Synthetase, Chain A, domain 2"/>
    <property type="match status" value="1"/>
</dbReference>
<keyword evidence="10 12" id="KW-0030">Aminoacyl-tRNA synthetase</keyword>
<evidence type="ECO:0000256" key="9">
    <source>
        <dbReference type="ARBA" id="ARBA00022917"/>
    </source>
</evidence>
<keyword evidence="3 12" id="KW-0436">Ligase</keyword>
<keyword evidence="8 12" id="KW-0694">RNA-binding</keyword>
<evidence type="ECO:0000256" key="7">
    <source>
        <dbReference type="ARBA" id="ARBA00022840"/>
    </source>
</evidence>
<comment type="domain">
    <text evidence="12">Consists of three domains; the N-terminal catalytic domain, the editing domain and the C-terminal C-Ala domain. The editing domain removes incorrectly charged amino acids, while the C-Ala domain, along with tRNA(Ala), serves as a bridge to cooperatively bring together the editing and aminoacylation centers thus stimulating deacylation of misacylated tRNAs.</text>
</comment>
<dbReference type="VEuPathDB" id="MicrosporidiaDB:HERIO_2268"/>
<dbReference type="NCBIfam" id="TIGR00344">
    <property type="entry name" value="alaS"/>
    <property type="match status" value="1"/>
</dbReference>
<dbReference type="PROSITE" id="PS50860">
    <property type="entry name" value="AA_TRNA_LIGASE_II_ALA"/>
    <property type="match status" value="1"/>
</dbReference>
<dbReference type="VEuPathDB" id="MicrosporidiaDB:HERIO_2267"/>
<keyword evidence="6 12" id="KW-0862">Zinc</keyword>
<comment type="subcellular location">
    <subcellularLocation>
        <location evidence="12">Mitochondrion</location>
    </subcellularLocation>
    <subcellularLocation>
        <location evidence="12">Cytoplasm</location>
    </subcellularLocation>
</comment>
<dbReference type="InterPro" id="IPR018164">
    <property type="entry name" value="Ala-tRNA-synth_IIc_N"/>
</dbReference>
<dbReference type="InterPro" id="IPR009000">
    <property type="entry name" value="Transl_B-barrel_sf"/>
</dbReference>
<keyword evidence="12" id="KW-0496">Mitochondrion</keyword>
<keyword evidence="7 12" id="KW-0067">ATP-binding</keyword>
<dbReference type="SUPFAM" id="SSF50447">
    <property type="entry name" value="Translation proteins"/>
    <property type="match status" value="1"/>
</dbReference>
<dbReference type="Pfam" id="PF01411">
    <property type="entry name" value="tRNA-synt_2c"/>
    <property type="match status" value="1"/>
</dbReference>
<protein>
    <recommendedName>
        <fullName evidence="12">Alanine--tRNA ligase</fullName>
        <ecNumber evidence="12">6.1.1.7</ecNumber>
    </recommendedName>
    <alternativeName>
        <fullName evidence="12">Alanyl-tRNA synthetase</fullName>
        <shortName evidence="12">AlaRS</shortName>
    </alternativeName>
</protein>
<evidence type="ECO:0000256" key="3">
    <source>
        <dbReference type="ARBA" id="ARBA00022598"/>
    </source>
</evidence>
<feature type="binding site" evidence="12">
    <location>
        <position position="563"/>
    </location>
    <ligand>
        <name>Zn(2+)</name>
        <dbReference type="ChEBI" id="CHEBI:29105"/>
    </ligand>
</feature>
<evidence type="ECO:0000313" key="15">
    <source>
        <dbReference type="Proteomes" id="UP000192501"/>
    </source>
</evidence>
<dbReference type="GO" id="GO:0070143">
    <property type="term" value="P:mitochondrial alanyl-tRNA aminoacylation"/>
    <property type="evidence" value="ECO:0007669"/>
    <property type="project" value="UniProtKB-UniRule"/>
</dbReference>
<comment type="subunit">
    <text evidence="12">Monomer.</text>
</comment>
<dbReference type="VEuPathDB" id="MicrosporidiaDB:HERIO_2355"/>
<evidence type="ECO:0000313" key="14">
    <source>
        <dbReference type="EMBL" id="ORD99654.1"/>
    </source>
</evidence>
<dbReference type="InterPro" id="IPR018162">
    <property type="entry name" value="Ala-tRNA-ligase_IIc_anticod-bd"/>
</dbReference>
<keyword evidence="12" id="KW-0963">Cytoplasm</keyword>
<feature type="binding site" evidence="12">
    <location>
        <position position="567"/>
    </location>
    <ligand>
        <name>Zn(2+)</name>
        <dbReference type="ChEBI" id="CHEBI:29105"/>
    </ligand>
</feature>
<dbReference type="AlphaFoldDB" id="A0A1X0QJ06"/>
<dbReference type="GO" id="GO:0002161">
    <property type="term" value="F:aminoacyl-tRNA deacylase activity"/>
    <property type="evidence" value="ECO:0007669"/>
    <property type="project" value="TreeGrafter"/>
</dbReference>
<keyword evidence="9 12" id="KW-0648">Protein biosynthesis</keyword>
<dbReference type="CDD" id="cd00673">
    <property type="entry name" value="AlaRS_core"/>
    <property type="match status" value="1"/>
</dbReference>
<dbReference type="GO" id="GO:0000049">
    <property type="term" value="F:tRNA binding"/>
    <property type="evidence" value="ECO:0007669"/>
    <property type="project" value="UniProtKB-KW"/>
</dbReference>
<dbReference type="SUPFAM" id="SSF55681">
    <property type="entry name" value="Class II aaRS and biotin synthetases"/>
    <property type="match status" value="1"/>
</dbReference>
<comment type="function">
    <text evidence="12">Catalyzes the attachment of alanine to tRNA(Ala) in a two-step reaction: alanine is first activated by ATP to form Ala-AMP and then transferred to the acceptor end of tRNA(Ala). Also edits incorrectly charged tRNA(Ala) via its editing domain.</text>
</comment>
<dbReference type="VEuPathDB" id="MicrosporidiaDB:HERIO_2356"/>
<evidence type="ECO:0000256" key="6">
    <source>
        <dbReference type="ARBA" id="ARBA00022833"/>
    </source>
</evidence>
<dbReference type="GO" id="GO:0004813">
    <property type="term" value="F:alanine-tRNA ligase activity"/>
    <property type="evidence" value="ECO:0007669"/>
    <property type="project" value="UniProtKB-UniRule"/>
</dbReference>
<dbReference type="InterPro" id="IPR012947">
    <property type="entry name" value="tRNA_SAD"/>
</dbReference>
<keyword evidence="4 12" id="KW-0479">Metal-binding</keyword>
<organism evidence="14 15">
    <name type="scientific">Hepatospora eriocheir</name>
    <dbReference type="NCBI Taxonomy" id="1081669"/>
    <lineage>
        <taxon>Eukaryota</taxon>
        <taxon>Fungi</taxon>
        <taxon>Fungi incertae sedis</taxon>
        <taxon>Microsporidia</taxon>
        <taxon>Hepatosporidae</taxon>
        <taxon>Hepatospora</taxon>
    </lineage>
</organism>
<dbReference type="HAMAP" id="MF_00036_B">
    <property type="entry name" value="Ala_tRNA_synth_B"/>
    <property type="match status" value="1"/>
</dbReference>
<dbReference type="GO" id="GO:0005524">
    <property type="term" value="F:ATP binding"/>
    <property type="evidence" value="ECO:0007669"/>
    <property type="project" value="UniProtKB-UniRule"/>
</dbReference>
<dbReference type="SMART" id="SM00863">
    <property type="entry name" value="tRNA_SAD"/>
    <property type="match status" value="1"/>
</dbReference>
<name>A0A1X0QJ06_9MICR</name>
<evidence type="ECO:0000256" key="5">
    <source>
        <dbReference type="ARBA" id="ARBA00022741"/>
    </source>
</evidence>
<comment type="catalytic activity">
    <reaction evidence="11 12">
        <text>tRNA(Ala) + L-alanine + ATP = L-alanyl-tRNA(Ala) + AMP + diphosphate</text>
        <dbReference type="Rhea" id="RHEA:12540"/>
        <dbReference type="Rhea" id="RHEA-COMP:9657"/>
        <dbReference type="Rhea" id="RHEA-COMP:9923"/>
        <dbReference type="ChEBI" id="CHEBI:30616"/>
        <dbReference type="ChEBI" id="CHEBI:33019"/>
        <dbReference type="ChEBI" id="CHEBI:57972"/>
        <dbReference type="ChEBI" id="CHEBI:78442"/>
        <dbReference type="ChEBI" id="CHEBI:78497"/>
        <dbReference type="ChEBI" id="CHEBI:456215"/>
        <dbReference type="EC" id="6.1.1.7"/>
    </reaction>
</comment>
<gene>
    <name evidence="14" type="primary">SYA</name>
    <name evidence="12" type="synonym">ALA1</name>
    <name evidence="14" type="ORF">A0H76_446</name>
</gene>
<dbReference type="InterPro" id="IPR002318">
    <property type="entry name" value="Ala-tRNA-lgiase_IIc"/>
</dbReference>
<dbReference type="SUPFAM" id="SSF55186">
    <property type="entry name" value="ThrRS/AlaRS common domain"/>
    <property type="match status" value="1"/>
</dbReference>
<evidence type="ECO:0000256" key="12">
    <source>
        <dbReference type="HAMAP-Rule" id="MF_03133"/>
    </source>
</evidence>
<reference evidence="14 15" key="1">
    <citation type="journal article" date="2017" name="Environ. Microbiol.">
        <title>Decay of the glycolytic pathway and adaptation to intranuclear parasitism within Enterocytozoonidae microsporidia.</title>
        <authorList>
            <person name="Wiredu Boakye D."/>
            <person name="Jaroenlak P."/>
            <person name="Prachumwat A."/>
            <person name="Williams T.A."/>
            <person name="Bateman K.S."/>
            <person name="Itsathitphaisarn O."/>
            <person name="Sritunyalucksana K."/>
            <person name="Paszkiewicz K.H."/>
            <person name="Moore K.A."/>
            <person name="Stentiford G.D."/>
            <person name="Williams B.A."/>
        </authorList>
    </citation>
    <scope>NUCLEOTIDE SEQUENCE [LARGE SCALE GENOMIC DNA]</scope>
    <source>
        <strain evidence="15">canceri</strain>
    </source>
</reference>
<dbReference type="GO" id="GO:0008270">
    <property type="term" value="F:zinc ion binding"/>
    <property type="evidence" value="ECO:0007669"/>
    <property type="project" value="UniProtKB-UniRule"/>
</dbReference>
<dbReference type="FunFam" id="3.30.930.10:FF:000011">
    <property type="entry name" value="Alanine--tRNA ligase, cytoplasmic"/>
    <property type="match status" value="1"/>
</dbReference>
<evidence type="ECO:0000256" key="8">
    <source>
        <dbReference type="ARBA" id="ARBA00022884"/>
    </source>
</evidence>
<evidence type="ECO:0000256" key="10">
    <source>
        <dbReference type="ARBA" id="ARBA00023146"/>
    </source>
</evidence>
<dbReference type="InterPro" id="IPR023033">
    <property type="entry name" value="Ala_tRNA_ligase_euk/bac"/>
</dbReference>
<dbReference type="GO" id="GO:0005739">
    <property type="term" value="C:mitochondrion"/>
    <property type="evidence" value="ECO:0007669"/>
    <property type="project" value="UniProtKB-SubCell"/>
</dbReference>